<accession>A0ABN9WYK2</accession>
<feature type="region of interest" description="Disordered" evidence="1">
    <location>
        <begin position="1"/>
        <end position="54"/>
    </location>
</feature>
<comment type="caution">
    <text evidence="2">The sequence shown here is derived from an EMBL/GenBank/DDBJ whole genome shotgun (WGS) entry which is preliminary data.</text>
</comment>
<dbReference type="Proteomes" id="UP001189429">
    <property type="component" value="Unassembled WGS sequence"/>
</dbReference>
<protein>
    <submittedName>
        <fullName evidence="2">Uncharacterized protein</fullName>
    </submittedName>
</protein>
<keyword evidence="3" id="KW-1185">Reference proteome</keyword>
<sequence length="386" mass="41139">MAPCAAPNRGPGPRAPDPRIPNPRQRAPRRHRPRLGGSQPEKPMPKSTLPASRVPWASRVSMALPRPRRARRVYRRTVPCSCPKAGDFSGVAVLIRVPPPTSDHVRTRGRSARPVAARRPMSALLRRLGSKSSRTISAHFSPRCCAGKLSSERRGNTGSTVRTSPRKLPAQGRARAPAFLRGVPRWRPPLATAWGRCAISRTGTLPFGGVLRPPDPCLSLRGLRARVLASPPVAIAREPPRALSPWRALLRGGRLFNARAGREGRGAAPGRGAGSQDQTIQGSWSGQASSPAFLTERAAPDGRRGQAGSVRSGWAVVREFQRPSGMPLALRRRHAPGAGGWAWLSAVASAHLGSPPTRARWTKEAAGARTGRGEGSAAIASAGSPR</sequence>
<evidence type="ECO:0000313" key="3">
    <source>
        <dbReference type="Proteomes" id="UP001189429"/>
    </source>
</evidence>
<reference evidence="2" key="1">
    <citation type="submission" date="2023-10" db="EMBL/GenBank/DDBJ databases">
        <authorList>
            <person name="Chen Y."/>
            <person name="Shah S."/>
            <person name="Dougan E. K."/>
            <person name="Thang M."/>
            <person name="Chan C."/>
        </authorList>
    </citation>
    <scope>NUCLEOTIDE SEQUENCE [LARGE SCALE GENOMIC DNA]</scope>
</reference>
<feature type="compositionally biased region" description="Low complexity" evidence="1">
    <location>
        <begin position="364"/>
        <end position="386"/>
    </location>
</feature>
<feature type="compositionally biased region" description="Polar residues" evidence="1">
    <location>
        <begin position="275"/>
        <end position="288"/>
    </location>
</feature>
<feature type="region of interest" description="Disordered" evidence="1">
    <location>
        <begin position="147"/>
        <end position="174"/>
    </location>
</feature>
<name>A0ABN9WYK2_9DINO</name>
<feature type="compositionally biased region" description="Low complexity" evidence="1">
    <location>
        <begin position="1"/>
        <end position="12"/>
    </location>
</feature>
<feature type="region of interest" description="Disordered" evidence="1">
    <location>
        <begin position="352"/>
        <end position="386"/>
    </location>
</feature>
<dbReference type="EMBL" id="CAUYUJ010019359">
    <property type="protein sequence ID" value="CAK0890477.1"/>
    <property type="molecule type" value="Genomic_DNA"/>
</dbReference>
<proteinExistence type="predicted"/>
<feature type="region of interest" description="Disordered" evidence="1">
    <location>
        <begin position="262"/>
        <end position="288"/>
    </location>
</feature>
<gene>
    <name evidence="2" type="ORF">PCOR1329_LOCUS70714</name>
</gene>
<evidence type="ECO:0000256" key="1">
    <source>
        <dbReference type="SAM" id="MobiDB-lite"/>
    </source>
</evidence>
<organism evidence="2 3">
    <name type="scientific">Prorocentrum cordatum</name>
    <dbReference type="NCBI Taxonomy" id="2364126"/>
    <lineage>
        <taxon>Eukaryota</taxon>
        <taxon>Sar</taxon>
        <taxon>Alveolata</taxon>
        <taxon>Dinophyceae</taxon>
        <taxon>Prorocentrales</taxon>
        <taxon>Prorocentraceae</taxon>
        <taxon>Prorocentrum</taxon>
    </lineage>
</organism>
<evidence type="ECO:0000313" key="2">
    <source>
        <dbReference type="EMBL" id="CAK0890477.1"/>
    </source>
</evidence>